<keyword evidence="2" id="KW-1134">Transmembrane beta strand</keyword>
<keyword evidence="3" id="KW-0472">Membrane</keyword>
<evidence type="ECO:0000259" key="4">
    <source>
        <dbReference type="Pfam" id="PF01103"/>
    </source>
</evidence>
<keyword evidence="6" id="KW-1185">Reference proteome</keyword>
<protein>
    <submittedName>
        <fullName evidence="5">Autotransporter assembly complex family protein</fullName>
    </submittedName>
</protein>
<dbReference type="PANTHER" id="PTHR12815">
    <property type="entry name" value="SORTING AND ASSEMBLY MACHINERY SAMM50 PROTEIN FAMILY MEMBER"/>
    <property type="match status" value="1"/>
</dbReference>
<evidence type="ECO:0000256" key="2">
    <source>
        <dbReference type="ARBA" id="ARBA00022452"/>
    </source>
</evidence>
<dbReference type="PANTHER" id="PTHR12815:SF42">
    <property type="entry name" value="BACTERIAL SURFACE ANTIGEN (D15) DOMAIN-CONTAINING PROTEIN"/>
    <property type="match status" value="1"/>
</dbReference>
<evidence type="ECO:0000256" key="3">
    <source>
        <dbReference type="ARBA" id="ARBA00023136"/>
    </source>
</evidence>
<name>A0ABW5BJ51_9PROT</name>
<evidence type="ECO:0000313" key="6">
    <source>
        <dbReference type="Proteomes" id="UP001597294"/>
    </source>
</evidence>
<dbReference type="Gene3D" id="3.10.20.310">
    <property type="entry name" value="membrane protein fhac"/>
    <property type="match status" value="1"/>
</dbReference>
<evidence type="ECO:0000313" key="5">
    <source>
        <dbReference type="EMBL" id="MFD2204925.1"/>
    </source>
</evidence>
<feature type="domain" description="Bacterial surface antigen (D15)" evidence="4">
    <location>
        <begin position="351"/>
        <end position="644"/>
    </location>
</feature>
<comment type="subcellular location">
    <subcellularLocation>
        <location evidence="1">Membrane</location>
    </subcellularLocation>
</comment>
<dbReference type="RefSeq" id="WP_380248979.1">
    <property type="nucleotide sequence ID" value="NZ_JBHUII010000001.1"/>
</dbReference>
<sequence length="644" mass="71375">MTCLGWNRSLLRSAQVFRHLPFSAFRLIPALIVAAGMLVLVSVQAQSQQVVSPEQTQTDRAAIEYKVVISSLSEDGLSGGDVMDLLTKSSRLEQLKDKPPSSIAGLKRRVREDSDNFNKVLRSEGYYDNKITFDIDEITNPVKITFQIDPGPKFKISKFDIRFLSDRLVPEALKLSDIGITFGMVARSEDIVNAQNQVMVILADHGYPDAKIADQETIVDFATQQMETTLILNEGPRLVMSNLLFEGLQTVDANYLSQLAEWKAGVLYNARVIDELRRTYLRTGLFDSVHLKPRNESVDSASAQIETEIGGVVVAPIILSFVEREHKSIGLGGSFSTSEGAGTQLFWENRNTFGEGEKLRADLTVAQIRQQFKFGFVKPNYLRLDQKFHSDINLRRENTEAYDEQSVIATAGIERKWRGNWVVGAGLSFELSEIEDEDGTENYSFASLPLTARYDSTNDLLDPTTGFRFGTTATPYYGLNAASPDFLRAEIDGSTYYSVLDNNRLVLAARGKIGMMAGDSAREIPATKRFYAGGGGSIRGYEHQTVGPLNSSDDPVGGRSLIEVGVEARIKITEEIGLVPFIEGGNVYDSMVPNFSENFQWGAGLGLRYYTAIGPIRLDVAVPINRRDDVDDAFQFYISIGQAF</sequence>
<reference evidence="6" key="1">
    <citation type="journal article" date="2019" name="Int. J. Syst. Evol. Microbiol.">
        <title>The Global Catalogue of Microorganisms (GCM) 10K type strain sequencing project: providing services to taxonomists for standard genome sequencing and annotation.</title>
        <authorList>
            <consortium name="The Broad Institute Genomics Platform"/>
            <consortium name="The Broad Institute Genome Sequencing Center for Infectious Disease"/>
            <person name="Wu L."/>
            <person name="Ma J."/>
        </authorList>
    </citation>
    <scope>NUCLEOTIDE SEQUENCE [LARGE SCALE GENOMIC DNA]</scope>
    <source>
        <strain evidence="6">CGMCC 4.7192</strain>
    </source>
</reference>
<dbReference type="Proteomes" id="UP001597294">
    <property type="component" value="Unassembled WGS sequence"/>
</dbReference>
<dbReference type="InterPro" id="IPR000184">
    <property type="entry name" value="Bac_surfAg_D15"/>
</dbReference>
<dbReference type="EMBL" id="JBHUII010000001">
    <property type="protein sequence ID" value="MFD2204925.1"/>
    <property type="molecule type" value="Genomic_DNA"/>
</dbReference>
<proteinExistence type="predicted"/>
<evidence type="ECO:0000256" key="1">
    <source>
        <dbReference type="ARBA" id="ARBA00004370"/>
    </source>
</evidence>
<keyword evidence="2" id="KW-0812">Transmembrane</keyword>
<gene>
    <name evidence="5" type="ORF">ACFSKO_04860</name>
</gene>
<comment type="caution">
    <text evidence="5">The sequence shown here is derived from an EMBL/GenBank/DDBJ whole genome shotgun (WGS) entry which is preliminary data.</text>
</comment>
<dbReference type="Pfam" id="PF01103">
    <property type="entry name" value="Omp85"/>
    <property type="match status" value="1"/>
</dbReference>
<accession>A0ABW5BJ51</accession>
<organism evidence="5 6">
    <name type="scientific">Kiloniella antarctica</name>
    <dbReference type="NCBI Taxonomy" id="1550907"/>
    <lineage>
        <taxon>Bacteria</taxon>
        <taxon>Pseudomonadati</taxon>
        <taxon>Pseudomonadota</taxon>
        <taxon>Alphaproteobacteria</taxon>
        <taxon>Rhodospirillales</taxon>
        <taxon>Kiloniellaceae</taxon>
        <taxon>Kiloniella</taxon>
    </lineage>
</organism>
<dbReference type="InterPro" id="IPR039910">
    <property type="entry name" value="D15-like"/>
</dbReference>
<dbReference type="Gene3D" id="2.40.160.50">
    <property type="entry name" value="membrane protein fhac: a member of the omp85/tpsb transporter family"/>
    <property type="match status" value="1"/>
</dbReference>